<keyword evidence="16" id="KW-1185">Reference proteome</keyword>
<dbReference type="OMA" id="YGCATPK"/>
<proteinExistence type="inferred from homology"/>
<accession>A0A7M7K3G2</accession>
<feature type="domain" description="Tetrahydrofolate dehydrogenase/cyclohydrolase NAD(P)-binding" evidence="14">
    <location>
        <begin position="145"/>
        <end position="293"/>
    </location>
</feature>
<evidence type="ECO:0000256" key="7">
    <source>
        <dbReference type="ARBA" id="ARBA00022801"/>
    </source>
</evidence>
<keyword evidence="9" id="KW-0560">Oxidoreductase</keyword>
<dbReference type="EnsemblMetazoa" id="XM_022804096">
    <property type="protein sequence ID" value="XP_022659831"/>
    <property type="gene ID" value="LOC111249782"/>
</dbReference>
<protein>
    <recommendedName>
        <fullName evidence="5">C-1-tetrahydrofolate synthase, cytoplasmic</fullName>
        <ecNumber evidence="4">1.5.1.5</ecNumber>
        <ecNumber evidence="3">3.5.4.9</ecNumber>
    </recommendedName>
</protein>
<keyword evidence="6" id="KW-0554">One-carbon metabolism</keyword>
<dbReference type="SUPFAM" id="SSF51735">
    <property type="entry name" value="NAD(P)-binding Rossmann-fold domains"/>
    <property type="match status" value="1"/>
</dbReference>
<dbReference type="Gene3D" id="3.40.50.10860">
    <property type="entry name" value="Leucine Dehydrogenase, chain A, domain 1"/>
    <property type="match status" value="1"/>
</dbReference>
<dbReference type="InterPro" id="IPR046346">
    <property type="entry name" value="Aminoacid_DH-like_N_sf"/>
</dbReference>
<feature type="domain" description="Tetrahydrofolate dehydrogenase/cyclohydrolase catalytic" evidence="13">
    <location>
        <begin position="6"/>
        <end position="124"/>
    </location>
</feature>
<comment type="subunit">
    <text evidence="2">Homodimer.</text>
</comment>
<sequence>MVANILSGTQTAKEVREALKAEVADLKAKHPGFQPKLVIVQVGGREDSNVYIRQKLKAAAEVGVDSEHVKYPREVSEAELLSGVQKLNSDPRVHGIIIQLPLDSIAKIDGGKICNAVCPLKDVDGVHIENAGRLSHGELEGFFLPCTPRGCLELIQKTGIEISGKNAVVIGRSKIVGSPMACILRNVNATVTMCHSRTKDVPYWTRQADIIVAGVGVPRLVKRDWVKPGAIVIDCGINSIQDPTSPKGSRLVGDVDYDEVKEVASWITPVPGGVGPMTVAMLIKNTVISAKREVVGTVKNF</sequence>
<dbReference type="PANTHER" id="PTHR48099:SF5">
    <property type="entry name" value="C-1-TETRAHYDROFOLATE SYNTHASE, CYTOPLASMIC"/>
    <property type="match status" value="1"/>
</dbReference>
<dbReference type="InterPro" id="IPR036291">
    <property type="entry name" value="NAD(P)-bd_dom_sf"/>
</dbReference>
<dbReference type="Pfam" id="PF00763">
    <property type="entry name" value="THF_DHG_CYH"/>
    <property type="match status" value="1"/>
</dbReference>
<comment type="catalytic activity">
    <reaction evidence="11">
        <text>(6R)-5,10-methenyltetrahydrofolate + H2O = (6R)-10-formyltetrahydrofolate + H(+)</text>
        <dbReference type="Rhea" id="RHEA:23700"/>
        <dbReference type="ChEBI" id="CHEBI:15377"/>
        <dbReference type="ChEBI" id="CHEBI:15378"/>
        <dbReference type="ChEBI" id="CHEBI:57455"/>
        <dbReference type="ChEBI" id="CHEBI:195366"/>
        <dbReference type="EC" id="3.5.4.9"/>
    </reaction>
</comment>
<dbReference type="InterPro" id="IPR020631">
    <property type="entry name" value="THF_DH/CycHdrlase_NAD-bd_dom"/>
</dbReference>
<evidence type="ECO:0000256" key="9">
    <source>
        <dbReference type="ARBA" id="ARBA00023002"/>
    </source>
</evidence>
<keyword evidence="10" id="KW-0511">Multifunctional enzyme</keyword>
<evidence type="ECO:0000256" key="3">
    <source>
        <dbReference type="ARBA" id="ARBA00012776"/>
    </source>
</evidence>
<evidence type="ECO:0000256" key="4">
    <source>
        <dbReference type="ARBA" id="ARBA00012859"/>
    </source>
</evidence>
<dbReference type="InterPro" id="IPR020867">
    <property type="entry name" value="THF_DH/CycHdrlase_CS"/>
</dbReference>
<dbReference type="GO" id="GO:0004329">
    <property type="term" value="F:formate-tetrahydrofolate ligase activity"/>
    <property type="evidence" value="ECO:0007669"/>
    <property type="project" value="UniProtKB-EC"/>
</dbReference>
<keyword evidence="8" id="KW-0521">NADP</keyword>
<keyword evidence="7" id="KW-0378">Hydrolase</keyword>
<evidence type="ECO:0000256" key="10">
    <source>
        <dbReference type="ARBA" id="ARBA00023268"/>
    </source>
</evidence>
<reference evidence="15" key="1">
    <citation type="submission" date="2021-01" db="UniProtKB">
        <authorList>
            <consortium name="EnsemblMetazoa"/>
        </authorList>
    </citation>
    <scope>IDENTIFICATION</scope>
</reference>
<evidence type="ECO:0000256" key="2">
    <source>
        <dbReference type="ARBA" id="ARBA00011738"/>
    </source>
</evidence>
<dbReference type="OrthoDB" id="1845775at2759"/>
<evidence type="ECO:0000256" key="5">
    <source>
        <dbReference type="ARBA" id="ARBA00017592"/>
    </source>
</evidence>
<evidence type="ECO:0000256" key="8">
    <source>
        <dbReference type="ARBA" id="ARBA00022857"/>
    </source>
</evidence>
<dbReference type="EC" id="1.5.1.5" evidence="4"/>
<dbReference type="GO" id="GO:0035999">
    <property type="term" value="P:tetrahydrofolate interconversion"/>
    <property type="evidence" value="ECO:0007669"/>
    <property type="project" value="TreeGrafter"/>
</dbReference>
<dbReference type="SUPFAM" id="SSF53223">
    <property type="entry name" value="Aminoacid dehydrogenase-like, N-terminal domain"/>
    <property type="match status" value="1"/>
</dbReference>
<dbReference type="GO" id="GO:0005829">
    <property type="term" value="C:cytosol"/>
    <property type="evidence" value="ECO:0007669"/>
    <property type="project" value="TreeGrafter"/>
</dbReference>
<evidence type="ECO:0000259" key="14">
    <source>
        <dbReference type="Pfam" id="PF02882"/>
    </source>
</evidence>
<dbReference type="PANTHER" id="PTHR48099">
    <property type="entry name" value="C-1-TETRAHYDROFOLATE SYNTHASE, CYTOPLASMIC-RELATED"/>
    <property type="match status" value="1"/>
</dbReference>
<evidence type="ECO:0000259" key="13">
    <source>
        <dbReference type="Pfam" id="PF00763"/>
    </source>
</evidence>
<name>A0A7M7K3G2_VARDE</name>
<comment type="pathway">
    <text evidence="1">One-carbon metabolism; tetrahydrofolate interconversion.</text>
</comment>
<dbReference type="Proteomes" id="UP000594260">
    <property type="component" value="Unplaced"/>
</dbReference>
<dbReference type="FunFam" id="3.40.50.10860:FF:000005">
    <property type="entry name" value="C-1-tetrahydrofolate synthase, cytoplasmic, putative"/>
    <property type="match status" value="1"/>
</dbReference>
<dbReference type="KEGG" id="vde:111249782"/>
<dbReference type="FunFam" id="3.40.50.720:FF:000006">
    <property type="entry name" value="Bifunctional protein FolD"/>
    <property type="match status" value="1"/>
</dbReference>
<dbReference type="EnsemblMetazoa" id="XM_022804088">
    <property type="protein sequence ID" value="XP_022659823"/>
    <property type="gene ID" value="LOC111249782"/>
</dbReference>
<dbReference type="GO" id="GO:0004488">
    <property type="term" value="F:methylenetetrahydrofolate dehydrogenase (NADP+) activity"/>
    <property type="evidence" value="ECO:0007669"/>
    <property type="project" value="UniProtKB-EC"/>
</dbReference>
<dbReference type="PROSITE" id="PS00767">
    <property type="entry name" value="THF_DHG_CYH_2"/>
    <property type="match status" value="1"/>
</dbReference>
<evidence type="ECO:0000256" key="11">
    <source>
        <dbReference type="ARBA" id="ARBA00036357"/>
    </source>
</evidence>
<dbReference type="RefSeq" id="XP_022659823.1">
    <property type="nucleotide sequence ID" value="XM_022804088.1"/>
</dbReference>
<dbReference type="Gene3D" id="3.40.50.720">
    <property type="entry name" value="NAD(P)-binding Rossmann-like Domain"/>
    <property type="match status" value="1"/>
</dbReference>
<dbReference type="GO" id="GO:0004477">
    <property type="term" value="F:methenyltetrahydrofolate cyclohydrolase activity"/>
    <property type="evidence" value="ECO:0007669"/>
    <property type="project" value="UniProtKB-EC"/>
</dbReference>
<dbReference type="PRINTS" id="PR00085">
    <property type="entry name" value="THFDHDRGNASE"/>
</dbReference>
<dbReference type="InterPro" id="IPR000672">
    <property type="entry name" value="THF_DH/CycHdrlase"/>
</dbReference>
<evidence type="ECO:0000256" key="12">
    <source>
        <dbReference type="ARBA" id="ARBA00049033"/>
    </source>
</evidence>
<dbReference type="Pfam" id="PF02882">
    <property type="entry name" value="THF_DHG_CYH_C"/>
    <property type="match status" value="1"/>
</dbReference>
<dbReference type="RefSeq" id="XP_022659831.1">
    <property type="nucleotide sequence ID" value="XM_022804096.1"/>
</dbReference>
<dbReference type="GeneID" id="111249782"/>
<comment type="catalytic activity">
    <reaction evidence="12">
        <text>(6S)-5,6,7,8-tetrahydrofolate + formate + ATP = (6R)-10-formyltetrahydrofolate + ADP + phosphate</text>
        <dbReference type="Rhea" id="RHEA:20221"/>
        <dbReference type="ChEBI" id="CHEBI:15740"/>
        <dbReference type="ChEBI" id="CHEBI:30616"/>
        <dbReference type="ChEBI" id="CHEBI:43474"/>
        <dbReference type="ChEBI" id="CHEBI:57453"/>
        <dbReference type="ChEBI" id="CHEBI:195366"/>
        <dbReference type="ChEBI" id="CHEBI:456216"/>
        <dbReference type="EC" id="6.3.4.3"/>
    </reaction>
</comment>
<dbReference type="HAMAP" id="MF_01576">
    <property type="entry name" value="THF_DHG_CYH"/>
    <property type="match status" value="1"/>
</dbReference>
<evidence type="ECO:0000313" key="16">
    <source>
        <dbReference type="Proteomes" id="UP000594260"/>
    </source>
</evidence>
<dbReference type="PROSITE" id="PS00766">
    <property type="entry name" value="THF_DHG_CYH_1"/>
    <property type="match status" value="1"/>
</dbReference>
<dbReference type="CDD" id="cd01080">
    <property type="entry name" value="NAD_bind_m-THF_DH_Cyclohyd"/>
    <property type="match status" value="1"/>
</dbReference>
<organism evidence="15 16">
    <name type="scientific">Varroa destructor</name>
    <name type="common">Honeybee mite</name>
    <dbReference type="NCBI Taxonomy" id="109461"/>
    <lineage>
        <taxon>Eukaryota</taxon>
        <taxon>Metazoa</taxon>
        <taxon>Ecdysozoa</taxon>
        <taxon>Arthropoda</taxon>
        <taxon>Chelicerata</taxon>
        <taxon>Arachnida</taxon>
        <taxon>Acari</taxon>
        <taxon>Parasitiformes</taxon>
        <taxon>Mesostigmata</taxon>
        <taxon>Gamasina</taxon>
        <taxon>Dermanyssoidea</taxon>
        <taxon>Varroidae</taxon>
        <taxon>Varroa</taxon>
    </lineage>
</organism>
<dbReference type="EC" id="3.5.4.9" evidence="3"/>
<evidence type="ECO:0000313" key="15">
    <source>
        <dbReference type="EnsemblMetazoa" id="XP_022659823"/>
    </source>
</evidence>
<evidence type="ECO:0000256" key="1">
    <source>
        <dbReference type="ARBA" id="ARBA00004777"/>
    </source>
</evidence>
<dbReference type="InParanoid" id="A0A7M7K3G2"/>
<dbReference type="AlphaFoldDB" id="A0A7M7K3G2"/>
<evidence type="ECO:0000256" key="6">
    <source>
        <dbReference type="ARBA" id="ARBA00022563"/>
    </source>
</evidence>
<dbReference type="InterPro" id="IPR020630">
    <property type="entry name" value="THF_DH/CycHdrlase_cat_dom"/>
</dbReference>